<dbReference type="EMBL" id="FPHE01000130">
    <property type="protein sequence ID" value="SFV64224.1"/>
    <property type="molecule type" value="Genomic_DNA"/>
</dbReference>
<accession>A0A1W1CEM8</accession>
<evidence type="ECO:0000259" key="1">
    <source>
        <dbReference type="Pfam" id="PF01145"/>
    </source>
</evidence>
<name>A0A1W1CEM8_9ZZZZ</name>
<organism evidence="2">
    <name type="scientific">hydrothermal vent metagenome</name>
    <dbReference type="NCBI Taxonomy" id="652676"/>
    <lineage>
        <taxon>unclassified sequences</taxon>
        <taxon>metagenomes</taxon>
        <taxon>ecological metagenomes</taxon>
    </lineage>
</organism>
<dbReference type="AlphaFoldDB" id="A0A1W1CEM8"/>
<reference evidence="2" key="1">
    <citation type="submission" date="2016-10" db="EMBL/GenBank/DDBJ databases">
        <authorList>
            <person name="de Groot N.N."/>
        </authorList>
    </citation>
    <scope>NUCLEOTIDE SEQUENCE</scope>
</reference>
<dbReference type="Pfam" id="PF01145">
    <property type="entry name" value="Band_7"/>
    <property type="match status" value="1"/>
</dbReference>
<feature type="domain" description="Band 7" evidence="1">
    <location>
        <begin position="23"/>
        <end position="215"/>
    </location>
</feature>
<gene>
    <name evidence="2" type="ORF">MNB_SV-12-1442</name>
</gene>
<evidence type="ECO:0000313" key="2">
    <source>
        <dbReference type="EMBL" id="SFV64224.1"/>
    </source>
</evidence>
<proteinExistence type="predicted"/>
<dbReference type="InterPro" id="IPR001107">
    <property type="entry name" value="Band_7"/>
</dbReference>
<sequence length="268" mass="30696">MKKFLIVIAIIVIGYLFIVKRVTVNVGEEAVIIKKPWFFGAKGIEKDSISTGTIWSITSSEIKIISLKAFTIEDSLCNLFTKDNIPVDFNISLVFKYKKGEGSTLIENFGGDREWYTNLVSKPLHNSMEVAIKKQIFNDLYYDENITNEIKKDILFGVRDLIKKRAIPVNLIDIIIGKITPPKEIIESAIKRETQKDRIAFHQLRKEAEKTSAEADRAYMIKMNMTPKEYIKMKEIELDTKKLANQRYAIDHAKDSNGTIKVKIDMGK</sequence>
<protein>
    <recommendedName>
        <fullName evidence="1">Band 7 domain-containing protein</fullName>
    </recommendedName>
</protein>